<dbReference type="Pfam" id="PF02305">
    <property type="entry name" value="Phage_F"/>
    <property type="match status" value="1"/>
</dbReference>
<sequence>MKSVMRHQFSQVPKVQIQRSTFDRSHGYKTTFDSGYLVPIYVDEALPGDTFNCKLTTFARLSTPLHPILDNLYSDVFFFAVPYRLVWTNFVKMMGEQDNPGDTTSYIVPTASSGGGSGYVNGSLQDYLGIPPQVPNLVLSNLWCRAYNLIWNQWFRDQNLQNSVVVDKGDGPDTAANYTLLRRGKRHDYFTSALPWPQKGPAVSVPLGSSAIVKTQVTEQFTGAQQGILFRTTSGTSISGNTAIGSGPAAGGVYTTSLAATPLNQIYPTNLYADLSSATAATINQLRQAFQVQKIYERDARGGTRYTELIQAHFGVTSPDARLQRAEYLGGGSTRININPIAQTSGSGVTGSTTPQGNLTGIGVMSHDGVGFTKSFTEHCLLLGLINVRADLNYQQGVNKMFYRSTRFDFFWPALAQIGEQAVLTGEIYALGIAGDSVVFGYQERYAEYRYKPSMVTGQFRSSFATTLDSWHLAINYSSTPTLNAAFIVDNPPIARVVAVPSQPQFLLDCYFNLNCARPMPVYGVPGNIDRF</sequence>
<dbReference type="GO" id="GO:0039615">
    <property type="term" value="C:T=1 icosahedral viral capsid"/>
    <property type="evidence" value="ECO:0007669"/>
    <property type="project" value="UniProtKB-KW"/>
</dbReference>
<evidence type="ECO:0000256" key="3">
    <source>
        <dbReference type="ARBA" id="ARBA00022431"/>
    </source>
</evidence>
<evidence type="ECO:0000256" key="5">
    <source>
        <dbReference type="ARBA" id="ARBA00022844"/>
    </source>
</evidence>
<dbReference type="Proteomes" id="UP000324958">
    <property type="component" value="Genome"/>
</dbReference>
<dbReference type="SUPFAM" id="SSF88645">
    <property type="entry name" value="ssDNA viruses"/>
    <property type="match status" value="1"/>
</dbReference>
<keyword evidence="5" id="KW-0946">Virion</keyword>
<evidence type="ECO:0000256" key="4">
    <source>
        <dbReference type="ARBA" id="ARBA00022561"/>
    </source>
</evidence>
<dbReference type="InterPro" id="IPR016184">
    <property type="entry name" value="Capsid/spike_ssDNA_virus"/>
</dbReference>
<dbReference type="Gene3D" id="2.60.169.10">
    <property type="entry name" value="Microviridae F protein"/>
    <property type="match status" value="2"/>
</dbReference>
<name>A0A4V1F5D8_9VIRU</name>
<keyword evidence="4" id="KW-0167">Capsid protein</keyword>
<dbReference type="InterPro" id="IPR003514">
    <property type="entry name" value="Microviridae_protein_F"/>
</dbReference>
<reference evidence="6" key="1">
    <citation type="submission" date="2018-12" db="EMBL/GenBank/DDBJ databases">
        <title>Singled stranded DNA viruses identified in blackflies (Austrosimulium ungulatum) sampled in New Zealand.</title>
        <authorList>
            <person name="Kraberger S."/>
            <person name="Fontenele R.S."/>
            <person name="Schmidlin K."/>
            <person name="Walters M."/>
            <person name="Varsani A."/>
        </authorList>
    </citation>
    <scope>NUCLEOTIDE SEQUENCE [LARGE SCALE GENOMIC DNA]</scope>
    <source>
        <strain evidence="6">052</strain>
    </source>
</reference>
<protein>
    <submittedName>
        <fullName evidence="6">Major capsid protein</fullName>
    </submittedName>
</protein>
<dbReference type="GO" id="GO:0005198">
    <property type="term" value="F:structural molecule activity"/>
    <property type="evidence" value="ECO:0007669"/>
    <property type="project" value="InterPro"/>
</dbReference>
<dbReference type="EMBL" id="MK249154">
    <property type="protein sequence ID" value="QCQ84713.1"/>
    <property type="molecule type" value="Genomic_DNA"/>
</dbReference>
<comment type="similarity">
    <text evidence="2">Belongs to the microviridae F protein family.</text>
</comment>
<evidence type="ECO:0000256" key="2">
    <source>
        <dbReference type="ARBA" id="ARBA00009963"/>
    </source>
</evidence>
<evidence type="ECO:0000256" key="1">
    <source>
        <dbReference type="ARBA" id="ARBA00004328"/>
    </source>
</evidence>
<accession>A0A4V1F5D8</accession>
<keyword evidence="3" id="KW-1140">T=1 icosahedral capsid protein</keyword>
<organism evidence="6">
    <name type="scientific">Blackfly microvirus SF02</name>
    <dbReference type="NCBI Taxonomy" id="2576452"/>
    <lineage>
        <taxon>Viruses</taxon>
        <taxon>Monodnaviria</taxon>
        <taxon>Sangervirae</taxon>
        <taxon>Phixviricota</taxon>
        <taxon>Malgrandaviricetes</taxon>
        <taxon>Petitvirales</taxon>
        <taxon>Microviridae</taxon>
        <taxon>Microvirus</taxon>
    </lineage>
</organism>
<proteinExistence type="inferred from homology"/>
<comment type="subcellular location">
    <subcellularLocation>
        <location evidence="1">Virion</location>
    </subcellularLocation>
</comment>
<evidence type="ECO:0000313" key="6">
    <source>
        <dbReference type="EMBL" id="QCQ84713.1"/>
    </source>
</evidence>
<dbReference type="InterPro" id="IPR037002">
    <property type="entry name" value="Microviridae_protein_F_sf"/>
</dbReference>